<feature type="non-terminal residue" evidence="3">
    <location>
        <position position="1"/>
    </location>
</feature>
<organism evidence="3 4">
    <name type="scientific">Georgenia ruanii</name>
    <dbReference type="NCBI Taxonomy" id="348442"/>
    <lineage>
        <taxon>Bacteria</taxon>
        <taxon>Bacillati</taxon>
        <taxon>Actinomycetota</taxon>
        <taxon>Actinomycetes</taxon>
        <taxon>Micrococcales</taxon>
        <taxon>Bogoriellaceae</taxon>
        <taxon>Georgenia</taxon>
    </lineage>
</organism>
<accession>A0A7J9UWQ5</accession>
<comment type="caution">
    <text evidence="3">The sequence shown here is derived from an EMBL/GenBank/DDBJ whole genome shotgun (WGS) entry which is preliminary data.</text>
</comment>
<dbReference type="OrthoDB" id="8527901at2"/>
<feature type="compositionally biased region" description="Basic and acidic residues" evidence="2">
    <location>
        <begin position="293"/>
        <end position="302"/>
    </location>
</feature>
<feature type="compositionally biased region" description="Low complexity" evidence="2">
    <location>
        <begin position="1110"/>
        <end position="1119"/>
    </location>
</feature>
<dbReference type="InterPro" id="IPR013496">
    <property type="entry name" value="CHP02680"/>
</dbReference>
<proteinExistence type="predicted"/>
<protein>
    <submittedName>
        <fullName evidence="3">TIGR02680 family protein</fullName>
    </submittedName>
</protein>
<dbReference type="EMBL" id="WHPD01001929">
    <property type="protein sequence ID" value="MPV88793.1"/>
    <property type="molecule type" value="Genomic_DNA"/>
</dbReference>
<dbReference type="RefSeq" id="WP_152231457.1">
    <property type="nucleotide sequence ID" value="NZ_VUKE01000008.1"/>
</dbReference>
<name>A0A7J9UWQ5_9MICO</name>
<feature type="coiled-coil region" evidence="1">
    <location>
        <begin position="1021"/>
        <end position="1055"/>
    </location>
</feature>
<feature type="region of interest" description="Disordered" evidence="2">
    <location>
        <begin position="1097"/>
        <end position="1128"/>
    </location>
</feature>
<evidence type="ECO:0000313" key="4">
    <source>
        <dbReference type="Proteomes" id="UP000429644"/>
    </source>
</evidence>
<feature type="region of interest" description="Disordered" evidence="2">
    <location>
        <begin position="549"/>
        <end position="581"/>
    </location>
</feature>
<dbReference type="Pfam" id="PF13558">
    <property type="entry name" value="SbcC_Walker_B"/>
    <property type="match status" value="1"/>
</dbReference>
<reference evidence="3 4" key="1">
    <citation type="submission" date="2019-10" db="EMBL/GenBank/DDBJ databases">
        <title>Georgenia wutianyii sp. nov. and Georgenia yuyongxinii sp. nov. isolated from plateau pika (Ochotona curzoniae) in the Qinghai-Tibet plateau of China.</title>
        <authorList>
            <person name="Tian Z."/>
        </authorList>
    </citation>
    <scope>NUCLEOTIDE SEQUENCE [LARGE SCALE GENOMIC DNA]</scope>
    <source>
        <strain evidence="3 4">JCM 15130</strain>
    </source>
</reference>
<feature type="region of interest" description="Disordered" evidence="2">
    <location>
        <begin position="283"/>
        <end position="302"/>
    </location>
</feature>
<evidence type="ECO:0000256" key="2">
    <source>
        <dbReference type="SAM" id="MobiDB-lite"/>
    </source>
</evidence>
<sequence>MSATTTTPIPAEPDGAADVVADAGADIAAGTAPDGVAAPAAGGQQAPHPHRWRLHRAGIVNVWHYWAETFQFSGGRMVLRGTNGSGKSRALEMLLPFVLDADRRRMDSTGSGKVRLDELMKVGAEGQGNRLGYLWVELARDGERSRGERDGDGGAEAPGTDAAREHLTLGALVRWSASSGEARVWYFTTPLRVGHDLELLDAARQPMPRERLAELIGADRLTENPETHRERVRATVFGLTGPGARERYDGLLQLIRTLRSPDVGNRIEEGNLPRILSDALPPLSEETLNDAGGRLDDLSESRESQRRLSAALEHVTTFLGTYGRYAATELRATAGRAAGAADAARAAAEAATTAAAARDDLATRTTEARTAVERLDARQGELAATADGLKASEAYRAGQDLAQRDRHVRTLAELAQGRLDTAEGARRAEANAVAAADALAAEVVEAARDAAHVLDEARAGLRGAHLATTALPGAVEAHLEPVTTAAEPVRLRLEGEPQPQGRPVAQQLVVAPPDLEEAATRAREVAGAAQARAGEAGNRLQGAAELARARTEADHAEAAAAEADERRAADDTAAAERGEHRDAAARELAGAWRAWVADESTAELLGEVDWPATAVGPLLLDADVLTGDARDGQADDAPDVPRLAELDRVATEAAEAARDRHARTVATLDAEEQADKARRAELTAEQRELRAAKDPQPPAAPWTGALPEGTEPLWRAVDFADGLDDADRAGLEAALLAAGLLGAGLSADGALVAEDGQTLLTPAAPPAQHPLRAALVPDPAAGVPAATVSAVLARVGLGRDSHTTWVDVDGSWGNGPLRGRHTAAAARHIGAAARAAARAARLAQIDDELAALDERATQRVAARERLAAARAALTAHVRTAPTGAALAQARTLAVAAARQAARSRTEAARLGDRAAELRAAWKAQEATHRSLCDRHGLPHDTEGLREVRDTAHAAQEACRAGAAALATLARRRERHVEEVARLAGHRDRRIEAEHGAEEAWAQWHREAAEVEALTESLGQEAGEVHRRLAAAEEELRRVTRELAEARRTAQTLGEQEAVARRDAETAEGAAATAGAQLAGVLERLRRQVALPGLVAAATGADEPGGGGSAAGAEEPATGARRLEVPPVDGPVTPDLVQRAAAAVRDAVADVGSADVNALMRARQKLEAELQGGFDVVHTVTDDVHLVDLVDATGRRPVAEAAADLRGRAERAREALTSREHEVFTNFVIGGVGEELRRRLAQSEQLVAAMNDSLRSISTSHGIGVRLAWVLDAPEGSAVHRIKALVQTASAVRPGERTEELIGLLREQVEEQFALDETAGYAQHLKNALDYRDWHHMRVTILGPGPHDRRELRGRAKLSQGETRFVSYVTLFAAADAYLSGLGDTALRLVLLDDAFAKVDDPTIGELMGLLVRLDLDFCMTAHNLWVTYPQVPCADEYEILRAEGTPAVAVHTHWDGRTRHLTV</sequence>
<keyword evidence="4" id="KW-1185">Reference proteome</keyword>
<evidence type="ECO:0000313" key="3">
    <source>
        <dbReference type="EMBL" id="MPV88793.1"/>
    </source>
</evidence>
<evidence type="ECO:0000256" key="1">
    <source>
        <dbReference type="SAM" id="Coils"/>
    </source>
</evidence>
<dbReference type="Proteomes" id="UP000429644">
    <property type="component" value="Unassembled WGS sequence"/>
</dbReference>
<dbReference type="SUPFAM" id="SSF52540">
    <property type="entry name" value="P-loop containing nucleoside triphosphate hydrolases"/>
    <property type="match status" value="1"/>
</dbReference>
<gene>
    <name evidence="3" type="ORF">GB882_08945</name>
</gene>
<dbReference type="InterPro" id="IPR027417">
    <property type="entry name" value="P-loop_NTPase"/>
</dbReference>
<feature type="region of interest" description="Disordered" evidence="2">
    <location>
        <begin position="688"/>
        <end position="708"/>
    </location>
</feature>
<dbReference type="NCBIfam" id="TIGR02680">
    <property type="entry name" value="TIGR02680 family protein"/>
    <property type="match status" value="1"/>
</dbReference>
<keyword evidence="1" id="KW-0175">Coiled coil</keyword>